<sequence length="47" mass="5528">MKKVTEIMEQIAKLKATEQVEIYRRLGELLKSDNGRYKIPDGHDIIR</sequence>
<accession>A0ABQ1H5C1</accession>
<organism evidence="1 2">
    <name type="scientific">Kroppenstedtia guangzhouensis</name>
    <dbReference type="NCBI Taxonomy" id="1274356"/>
    <lineage>
        <taxon>Bacteria</taxon>
        <taxon>Bacillati</taxon>
        <taxon>Bacillota</taxon>
        <taxon>Bacilli</taxon>
        <taxon>Bacillales</taxon>
        <taxon>Thermoactinomycetaceae</taxon>
        <taxon>Kroppenstedtia</taxon>
    </lineage>
</organism>
<protein>
    <submittedName>
        <fullName evidence="1">Uncharacterized protein</fullName>
    </submittedName>
</protein>
<proteinExistence type="predicted"/>
<gene>
    <name evidence="1" type="ORF">GCM10007416_34190</name>
</gene>
<dbReference type="Proteomes" id="UP000617979">
    <property type="component" value="Unassembled WGS sequence"/>
</dbReference>
<evidence type="ECO:0000313" key="1">
    <source>
        <dbReference type="EMBL" id="GGA58144.1"/>
    </source>
</evidence>
<name>A0ABQ1H5C1_9BACL</name>
<evidence type="ECO:0000313" key="2">
    <source>
        <dbReference type="Proteomes" id="UP000617979"/>
    </source>
</evidence>
<comment type="caution">
    <text evidence="1">The sequence shown here is derived from an EMBL/GenBank/DDBJ whole genome shotgun (WGS) entry which is preliminary data.</text>
</comment>
<reference evidence="2" key="1">
    <citation type="journal article" date="2019" name="Int. J. Syst. Evol. Microbiol.">
        <title>The Global Catalogue of Microorganisms (GCM) 10K type strain sequencing project: providing services to taxonomists for standard genome sequencing and annotation.</title>
        <authorList>
            <consortium name="The Broad Institute Genomics Platform"/>
            <consortium name="The Broad Institute Genome Sequencing Center for Infectious Disease"/>
            <person name="Wu L."/>
            <person name="Ma J."/>
        </authorList>
    </citation>
    <scope>NUCLEOTIDE SEQUENCE [LARGE SCALE GENOMIC DNA]</scope>
    <source>
        <strain evidence="2">CGMCC 1.12404</strain>
    </source>
</reference>
<keyword evidence="2" id="KW-1185">Reference proteome</keyword>
<dbReference type="EMBL" id="BMEX01000028">
    <property type="protein sequence ID" value="GGA58144.1"/>
    <property type="molecule type" value="Genomic_DNA"/>
</dbReference>
<dbReference type="RefSeq" id="WP_188433699.1">
    <property type="nucleotide sequence ID" value="NZ_BMEX01000028.1"/>
</dbReference>